<dbReference type="Gene3D" id="3.30.450.40">
    <property type="match status" value="1"/>
</dbReference>
<sequence>MNQLTGVELAPYYQKVTDQANAIAKRATFSFFIIGILLAAFYNTWSAAFLGGIVLVALFFVPLALGAYNRYLNSLVLASFTIQFHYQLQGLQASHFFYFVVLTILLFYEDWKVLIPAALLHLVFVSLLYFKSDHALIQPFVLQSGALTVGDFTLHTLIVAAYTVLCAIWSELQHRQTSEAAQQATQMQKQLALIESNQQFAESISVGQLKSEYPSANPDSLGLSLLSMRKSLVEANEREEKERFTTLGLATIGELLRTHVNELQTLCDTVLAEIVNYMKANQGSIFTLEQEGTEDEHLRLMSSRAWNRKKFLEKRIEMGQGLVGQAAIEKSTIYMTDVPENYVVITSGLGESNPRSIIIVPLKNEERVVGVLELASFKKFESFEIEFLEKVGESIASTILNSRNNERNKELLEQSGMMTEQMRAQEEEMRQNMEEMQATQEEMERTQRMLSEQAREVNEKQNNLNALINATSDSIIAMDKHYRIIVMNDTLRKRYKGTQYEGLDVGADALQTLGAVRDEWKGHYDRALAGENLQFVLKSSVKGEDSFREYFINPMIDAKGLVFGLSVVSRDVTKRHKAENETLRRGFIINALINFTNDSYFAIDKEYKILIANNTLKNRFQNSGTVLSEDTKITEVLSADALKIWQDRYDRGLSGERQHFTEERVTGDKTLYLEVFVEPILDDKEEVIGCAVVSRDITEQKNAIDKAALLEAEIAVKKIRL</sequence>
<evidence type="ECO:0000256" key="2">
    <source>
        <dbReference type="SAM" id="Phobius"/>
    </source>
</evidence>
<dbReference type="Pfam" id="PF08448">
    <property type="entry name" value="PAS_4"/>
    <property type="match status" value="2"/>
</dbReference>
<dbReference type="SUPFAM" id="SSF55785">
    <property type="entry name" value="PYP-like sensor domain (PAS domain)"/>
    <property type="match status" value="2"/>
</dbReference>
<feature type="coiled-coil region" evidence="1">
    <location>
        <begin position="408"/>
        <end position="470"/>
    </location>
</feature>
<protein>
    <recommendedName>
        <fullName evidence="3">PAC domain-containing protein</fullName>
    </recommendedName>
</protein>
<evidence type="ECO:0000313" key="5">
    <source>
        <dbReference type="Proteomes" id="UP000288227"/>
    </source>
</evidence>
<feature type="domain" description="PAC" evidence="3">
    <location>
        <begin position="531"/>
        <end position="584"/>
    </location>
</feature>
<gene>
    <name evidence="4" type="ORF">SanaruYs_27660</name>
</gene>
<dbReference type="InterPro" id="IPR029016">
    <property type="entry name" value="GAF-like_dom_sf"/>
</dbReference>
<keyword evidence="2" id="KW-0812">Transmembrane</keyword>
<dbReference type="Proteomes" id="UP000288227">
    <property type="component" value="Unassembled WGS sequence"/>
</dbReference>
<feature type="transmembrane region" description="Helical" evidence="2">
    <location>
        <begin position="48"/>
        <end position="68"/>
    </location>
</feature>
<name>A0A401UCC7_9BACT</name>
<reference evidence="4 5" key="1">
    <citation type="submission" date="2018-11" db="EMBL/GenBank/DDBJ databases">
        <title>Chryseotalea sanarue gen. nov., sp., nov., a member of the family Cytophagaceae, isolated from a brackish lake in Hamamatsu Japan.</title>
        <authorList>
            <person name="Maejima Y."/>
            <person name="Iino T."/>
            <person name="Muraguchi Y."/>
            <person name="Fukuda K."/>
            <person name="Ohkuma M."/>
            <person name="Moriuchi R."/>
            <person name="Dohra H."/>
            <person name="Kimbara K."/>
            <person name="Shintani M."/>
        </authorList>
    </citation>
    <scope>NUCLEOTIDE SEQUENCE [LARGE SCALE GENOMIC DNA]</scope>
    <source>
        <strain evidence="4 5">Ys</strain>
    </source>
</reference>
<dbReference type="InterPro" id="IPR013656">
    <property type="entry name" value="PAS_4"/>
</dbReference>
<dbReference type="Gene3D" id="3.30.450.20">
    <property type="entry name" value="PAS domain"/>
    <property type="match status" value="2"/>
</dbReference>
<dbReference type="OrthoDB" id="1109395at2"/>
<dbReference type="InterPro" id="IPR035965">
    <property type="entry name" value="PAS-like_dom_sf"/>
</dbReference>
<keyword evidence="2" id="KW-0472">Membrane</keyword>
<feature type="transmembrane region" description="Helical" evidence="2">
    <location>
        <begin position="23"/>
        <end position="42"/>
    </location>
</feature>
<dbReference type="PROSITE" id="PS50113">
    <property type="entry name" value="PAC"/>
    <property type="match status" value="2"/>
</dbReference>
<feature type="domain" description="PAC" evidence="3">
    <location>
        <begin position="656"/>
        <end position="709"/>
    </location>
</feature>
<keyword evidence="1" id="KW-0175">Coiled coil</keyword>
<dbReference type="Pfam" id="PF13185">
    <property type="entry name" value="GAF_2"/>
    <property type="match status" value="1"/>
</dbReference>
<accession>A0A401UCC7</accession>
<feature type="transmembrane region" description="Helical" evidence="2">
    <location>
        <begin position="114"/>
        <end position="131"/>
    </location>
</feature>
<evidence type="ECO:0000259" key="3">
    <source>
        <dbReference type="PROSITE" id="PS50113"/>
    </source>
</evidence>
<evidence type="ECO:0000256" key="1">
    <source>
        <dbReference type="SAM" id="Coils"/>
    </source>
</evidence>
<dbReference type="EMBL" id="BHXQ01000005">
    <property type="protein sequence ID" value="GCC52529.1"/>
    <property type="molecule type" value="Genomic_DNA"/>
</dbReference>
<dbReference type="RefSeq" id="WP_127123186.1">
    <property type="nucleotide sequence ID" value="NZ_BHXQ01000005.1"/>
</dbReference>
<dbReference type="AlphaFoldDB" id="A0A401UCC7"/>
<dbReference type="SUPFAM" id="SSF55781">
    <property type="entry name" value="GAF domain-like"/>
    <property type="match status" value="1"/>
</dbReference>
<comment type="caution">
    <text evidence="4">The sequence shown here is derived from an EMBL/GenBank/DDBJ whole genome shotgun (WGS) entry which is preliminary data.</text>
</comment>
<keyword evidence="5" id="KW-1185">Reference proteome</keyword>
<evidence type="ECO:0000313" key="4">
    <source>
        <dbReference type="EMBL" id="GCC52529.1"/>
    </source>
</evidence>
<dbReference type="InterPro" id="IPR003018">
    <property type="entry name" value="GAF"/>
</dbReference>
<feature type="transmembrane region" description="Helical" evidence="2">
    <location>
        <begin position="88"/>
        <end position="108"/>
    </location>
</feature>
<proteinExistence type="predicted"/>
<organism evidence="4 5">
    <name type="scientific">Chryseotalea sanaruensis</name>
    <dbReference type="NCBI Taxonomy" id="2482724"/>
    <lineage>
        <taxon>Bacteria</taxon>
        <taxon>Pseudomonadati</taxon>
        <taxon>Bacteroidota</taxon>
        <taxon>Cytophagia</taxon>
        <taxon>Cytophagales</taxon>
        <taxon>Chryseotaleaceae</taxon>
        <taxon>Chryseotalea</taxon>
    </lineage>
</organism>
<dbReference type="SMART" id="SM00065">
    <property type="entry name" value="GAF"/>
    <property type="match status" value="1"/>
</dbReference>
<keyword evidence="2" id="KW-1133">Transmembrane helix</keyword>
<dbReference type="InterPro" id="IPR000700">
    <property type="entry name" value="PAS-assoc_C"/>
</dbReference>